<dbReference type="PROSITE" id="PS50280">
    <property type="entry name" value="SET"/>
    <property type="match status" value="1"/>
</dbReference>
<dbReference type="EMBL" id="BSDZ01000003">
    <property type="protein sequence ID" value="GLI58584.1"/>
    <property type="molecule type" value="Genomic_DNA"/>
</dbReference>
<dbReference type="InterPro" id="IPR001214">
    <property type="entry name" value="SET_dom"/>
</dbReference>
<dbReference type="InterPro" id="IPR046341">
    <property type="entry name" value="SET_dom_sf"/>
</dbReference>
<gene>
    <name evidence="3" type="ORF">VaNZ11_000194</name>
</gene>
<feature type="region of interest" description="Disordered" evidence="1">
    <location>
        <begin position="1"/>
        <end position="29"/>
    </location>
</feature>
<name>A0ABQ5RLW0_9CHLO</name>
<evidence type="ECO:0000313" key="4">
    <source>
        <dbReference type="Proteomes" id="UP001165090"/>
    </source>
</evidence>
<reference evidence="3 4" key="1">
    <citation type="journal article" date="2023" name="IScience">
        <title>Expanded male sex-determining region conserved during the evolution of homothallism in the green alga Volvox.</title>
        <authorList>
            <person name="Yamamoto K."/>
            <person name="Matsuzaki R."/>
            <person name="Mahakham W."/>
            <person name="Heman W."/>
            <person name="Sekimoto H."/>
            <person name="Kawachi M."/>
            <person name="Minakuchi Y."/>
            <person name="Toyoda A."/>
            <person name="Nozaki H."/>
        </authorList>
    </citation>
    <scope>NUCLEOTIDE SEQUENCE [LARGE SCALE GENOMIC DNA]</scope>
    <source>
        <strain evidence="3 4">NIES-4468</strain>
    </source>
</reference>
<feature type="compositionally biased region" description="Acidic residues" evidence="1">
    <location>
        <begin position="518"/>
        <end position="537"/>
    </location>
</feature>
<evidence type="ECO:0000313" key="3">
    <source>
        <dbReference type="EMBL" id="GLI58584.1"/>
    </source>
</evidence>
<comment type="caution">
    <text evidence="3">The sequence shown here is derived from an EMBL/GenBank/DDBJ whole genome shotgun (WGS) entry which is preliminary data.</text>
</comment>
<dbReference type="Pfam" id="PF00856">
    <property type="entry name" value="SET"/>
    <property type="match status" value="1"/>
</dbReference>
<evidence type="ECO:0000256" key="1">
    <source>
        <dbReference type="SAM" id="MobiDB-lite"/>
    </source>
</evidence>
<keyword evidence="4" id="KW-1185">Reference proteome</keyword>
<dbReference type="PANTHER" id="PTHR47643">
    <property type="entry name" value="TPR DOMAIN PROTEIN (AFU_ORTHOLOGUE AFUA_5G12710)"/>
    <property type="match status" value="1"/>
</dbReference>
<feature type="region of interest" description="Disordered" evidence="1">
    <location>
        <begin position="116"/>
        <end position="140"/>
    </location>
</feature>
<sequence>MVCPACAPSSGLPQRRSLPAPGDRQKRVPSHRCRHGAVHQFAAGRHVIAVHWILSYRRLSLQQLSHHAPRSLPRYYGPIALKQIPGKGRGLVALGDLAPGDLVLVSLPAAVVFNDGDSGGDCGRPEGTEDDSEGDDGEPRAHSVEALAEAVQRGPLTPAQELLLRLSFDGSAASLEACPDLSDLFSTVHRLDMHQVLQERGGPQEPPPNPGWALRVVQLNCFSEPCMDPVMALSPLMSKAPSPAASPACADIGETDFGDHQAPASIPGTNGGRSHKGVQMLAACPALPFVRLAAGWSGSREDEDTVALGLGLGLDQLLTDSTNSAGGMARARQTESEFGGGGGDSGAGRWLQRPGHTGLWVEHAWMNHSCAPNVCNYVLGEAMVVRTSRPIRCGEEVCDSYLGSTLAAPVKVRRRALYKQYGFVCRCPRCCVEEELLGRPLAARLHVASRLVEMRVTPLAVRLMRRVLKTASAWRRGAAMGSVSGGVDQSGVASCREEVVVRGADGSEDGAEGRETGEEVEWDEEGEQEEFEEGEEADTLNARLWAEEILGGALCGATLEGASSSGTGRGVHLDAETGQRNGAPPGSPPACEGVLRDTQALGGAAGGLLSGITLINDLYLSGDGGGSGGGGPCGTLWRLALLTAALSELWAASEALVRAALLPQCRSERTDGNSDGPTPPRERVQRPGEGGDAGVAVAGSSTMGSIVQEEEELKECVQTGAGPAHLDLCVNWALFCLSGGLDLELACRRVILMVAVGAKADAMEAEAAEPAAMSKEEAVQVRNPNGNKSGSVEEGVLAALHSWCESQRREMAVRRSRLVELAAATVGGTAFHVDTTVEDWAVRRTNGSSLIDTGVTPELRYALTCRYGMLAHRETQGVAMPSCVSSSLSSPTHRIGPVAEFEDDKRGMSSRFNLEVEGQGGERDAVLLAELWLKLGH</sequence>
<feature type="region of interest" description="Disordered" evidence="1">
    <location>
        <begin position="667"/>
        <end position="695"/>
    </location>
</feature>
<dbReference type="CDD" id="cd20071">
    <property type="entry name" value="SET_SMYD"/>
    <property type="match status" value="1"/>
</dbReference>
<proteinExistence type="predicted"/>
<dbReference type="Proteomes" id="UP001165090">
    <property type="component" value="Unassembled WGS sequence"/>
</dbReference>
<dbReference type="PANTHER" id="PTHR47643:SF2">
    <property type="entry name" value="TPR DOMAIN PROTEIN (AFU_ORTHOLOGUE AFUA_5G12710)"/>
    <property type="match status" value="1"/>
</dbReference>
<accession>A0ABQ5RLW0</accession>
<feature type="region of interest" description="Disordered" evidence="1">
    <location>
        <begin position="564"/>
        <end position="591"/>
    </location>
</feature>
<dbReference type="Gene3D" id="2.170.270.10">
    <property type="entry name" value="SET domain"/>
    <property type="match status" value="1"/>
</dbReference>
<protein>
    <recommendedName>
        <fullName evidence="2">SET domain-containing protein</fullName>
    </recommendedName>
</protein>
<evidence type="ECO:0000259" key="2">
    <source>
        <dbReference type="PROSITE" id="PS50280"/>
    </source>
</evidence>
<organism evidence="3 4">
    <name type="scientific">Volvox africanus</name>
    <dbReference type="NCBI Taxonomy" id="51714"/>
    <lineage>
        <taxon>Eukaryota</taxon>
        <taxon>Viridiplantae</taxon>
        <taxon>Chlorophyta</taxon>
        <taxon>core chlorophytes</taxon>
        <taxon>Chlorophyceae</taxon>
        <taxon>CS clade</taxon>
        <taxon>Chlamydomonadales</taxon>
        <taxon>Volvocaceae</taxon>
        <taxon>Volvox</taxon>
    </lineage>
</organism>
<feature type="region of interest" description="Disordered" evidence="1">
    <location>
        <begin position="503"/>
        <end position="537"/>
    </location>
</feature>
<dbReference type="InterPro" id="IPR053209">
    <property type="entry name" value="Gramillin-biosynth_MTr"/>
</dbReference>
<feature type="domain" description="SET" evidence="2">
    <location>
        <begin position="77"/>
        <end position="402"/>
    </location>
</feature>
<dbReference type="SUPFAM" id="SSF82199">
    <property type="entry name" value="SET domain"/>
    <property type="match status" value="1"/>
</dbReference>